<dbReference type="Gene3D" id="1.10.238.10">
    <property type="entry name" value="EF-hand"/>
    <property type="match status" value="2"/>
</dbReference>
<evidence type="ECO:0000256" key="6">
    <source>
        <dbReference type="ARBA" id="ARBA00022837"/>
    </source>
</evidence>
<reference evidence="11" key="1">
    <citation type="submission" date="2025-08" db="UniProtKB">
        <authorList>
            <consortium name="RefSeq"/>
        </authorList>
    </citation>
    <scope>IDENTIFICATION</scope>
</reference>
<comment type="function">
    <text evidence="1">May contribute to the rapid motility of the trypanosomes, playing a role either in flagellar structure or in calcium metabolism. Could alternate between a GDP-bound inactive form to a calcium/GTP-bound active form.</text>
</comment>
<keyword evidence="11" id="KW-0966">Cell projection</keyword>
<dbReference type="Pfam" id="PF22592">
    <property type="entry name" value="FCaBP_EF-hand"/>
    <property type="match status" value="1"/>
</dbReference>
<dbReference type="PROSITE" id="PS00018">
    <property type="entry name" value="EF_HAND_1"/>
    <property type="match status" value="1"/>
</dbReference>
<comment type="similarity">
    <text evidence="2">Belongs to the calflagin family.</text>
</comment>
<sequence length="176" mass="20454">MPEINWAEVNAKLPHGRSDEEKAKRKALFDSFDNGNGMLSLAEIDKGIRDVLHLDAVFDAKPAIMRAFQIAKSVVKSNKKSGDDFIEWKEFRFFLLSLRQYFEYYEAFTRIDDNSDHRITLEEFVAAKSKIEQWVGPIKPEAEFKVIDKNHGGFILFDEFCDWAIKKNLDLEDDID</sequence>
<keyword evidence="10" id="KW-1185">Reference proteome</keyword>
<keyword evidence="8" id="KW-0599">Photoprotein</keyword>
<keyword evidence="11" id="KW-0282">Flagellum</keyword>
<evidence type="ECO:0000256" key="7">
    <source>
        <dbReference type="ARBA" id="ARBA00023223"/>
    </source>
</evidence>
<evidence type="ECO:0000313" key="11">
    <source>
        <dbReference type="RefSeq" id="XP_065674524.1"/>
    </source>
</evidence>
<organism evidence="10 11">
    <name type="scientific">Hydra vulgaris</name>
    <name type="common">Hydra</name>
    <name type="synonym">Hydra attenuata</name>
    <dbReference type="NCBI Taxonomy" id="6087"/>
    <lineage>
        <taxon>Eukaryota</taxon>
        <taxon>Metazoa</taxon>
        <taxon>Cnidaria</taxon>
        <taxon>Hydrozoa</taxon>
        <taxon>Hydroidolina</taxon>
        <taxon>Anthoathecata</taxon>
        <taxon>Aplanulata</taxon>
        <taxon>Hydridae</taxon>
        <taxon>Hydra</taxon>
    </lineage>
</organism>
<dbReference type="RefSeq" id="XP_065674524.1">
    <property type="nucleotide sequence ID" value="XM_065818452.1"/>
</dbReference>
<dbReference type="PROSITE" id="PS50222">
    <property type="entry name" value="EF_HAND_2"/>
    <property type="match status" value="1"/>
</dbReference>
<name>A0ABM4DJ57_HYDVU</name>
<dbReference type="Proteomes" id="UP001652625">
    <property type="component" value="Chromosome 14"/>
</dbReference>
<keyword evidence="11" id="KW-0969">Cilium</keyword>
<evidence type="ECO:0000259" key="9">
    <source>
        <dbReference type="PROSITE" id="PS50222"/>
    </source>
</evidence>
<keyword evidence="4" id="KW-0479">Metal-binding</keyword>
<keyword evidence="7" id="KW-0455">Luminescence</keyword>
<dbReference type="InterPro" id="IPR003299">
    <property type="entry name" value="Calflagin-bd"/>
</dbReference>
<dbReference type="InterPro" id="IPR054322">
    <property type="entry name" value="FCABP_EF-hand"/>
</dbReference>
<evidence type="ECO:0000256" key="4">
    <source>
        <dbReference type="ARBA" id="ARBA00022723"/>
    </source>
</evidence>
<accession>A0ABM4DJ57</accession>
<proteinExistence type="inferred from homology"/>
<dbReference type="InterPro" id="IPR011992">
    <property type="entry name" value="EF-hand-dom_pair"/>
</dbReference>
<gene>
    <name evidence="11" type="primary">LOC100204853</name>
</gene>
<dbReference type="PRINTS" id="PR01362">
    <property type="entry name" value="CALFLAGIN"/>
</dbReference>
<evidence type="ECO:0000256" key="1">
    <source>
        <dbReference type="ARBA" id="ARBA00002387"/>
    </source>
</evidence>
<evidence type="ECO:0000256" key="3">
    <source>
        <dbReference type="ARBA" id="ARBA00007828"/>
    </source>
</evidence>
<dbReference type="SMART" id="SM00054">
    <property type="entry name" value="EFh"/>
    <property type="match status" value="3"/>
</dbReference>
<evidence type="ECO:0000256" key="2">
    <source>
        <dbReference type="ARBA" id="ARBA00005727"/>
    </source>
</evidence>
<keyword evidence="5" id="KW-0677">Repeat</keyword>
<comment type="similarity">
    <text evidence="3">Belongs to the aequorin family.</text>
</comment>
<dbReference type="GeneID" id="100204853"/>
<evidence type="ECO:0000313" key="10">
    <source>
        <dbReference type="Proteomes" id="UP001652625"/>
    </source>
</evidence>
<dbReference type="InterPro" id="IPR018247">
    <property type="entry name" value="EF_Hand_1_Ca_BS"/>
</dbReference>
<evidence type="ECO:0000256" key="5">
    <source>
        <dbReference type="ARBA" id="ARBA00022737"/>
    </source>
</evidence>
<keyword evidence="6" id="KW-0106">Calcium</keyword>
<dbReference type="InterPro" id="IPR002048">
    <property type="entry name" value="EF_hand_dom"/>
</dbReference>
<protein>
    <submittedName>
        <fullName evidence="11">Flagellar calcium-binding protein TB-44A</fullName>
    </submittedName>
</protein>
<evidence type="ECO:0000256" key="8">
    <source>
        <dbReference type="ARBA" id="ARBA00023262"/>
    </source>
</evidence>
<feature type="domain" description="EF-hand" evidence="9">
    <location>
        <begin position="144"/>
        <end position="170"/>
    </location>
</feature>
<dbReference type="SUPFAM" id="SSF47473">
    <property type="entry name" value="EF-hand"/>
    <property type="match status" value="1"/>
</dbReference>